<feature type="region of interest" description="Disordered" evidence="1">
    <location>
        <begin position="412"/>
        <end position="436"/>
    </location>
</feature>
<accession>A0ABN7NXN2</accession>
<comment type="caution">
    <text evidence="2">The sequence shown here is derived from an EMBL/GenBank/DDBJ whole genome shotgun (WGS) entry which is preliminary data.</text>
</comment>
<evidence type="ECO:0000256" key="1">
    <source>
        <dbReference type="SAM" id="MobiDB-lite"/>
    </source>
</evidence>
<dbReference type="Proteomes" id="UP001153148">
    <property type="component" value="Unassembled WGS sequence"/>
</dbReference>
<feature type="region of interest" description="Disordered" evidence="1">
    <location>
        <begin position="52"/>
        <end position="71"/>
    </location>
</feature>
<feature type="non-terminal residue" evidence="2">
    <location>
        <position position="1"/>
    </location>
</feature>
<evidence type="ECO:0000313" key="2">
    <source>
        <dbReference type="EMBL" id="CAG2059583.1"/>
    </source>
</evidence>
<protein>
    <submittedName>
        <fullName evidence="2">Uncharacterized protein</fullName>
    </submittedName>
</protein>
<sequence length="528" mass="60016">GVTTEADFGKEFMQVKALEPCYFVPIWPCHDKASDAISTILTTINKGDLIQPNITTPSRDRVPPRGGPQAASKEFTLWATKSLSRSSVRELMGGKAPPYSSHIKRLVASTFPESWSGQLHEVPSGQLRLKAVFRVIPEARRLTFSEGLTHIRERPSHTERGANSSHRWKLAKAIDIDEGENAEVSYYQVGQIQMTLTEGLENVQTPPFLVDQFTGVVQLNFDPQKGMKGYFDFLRNRERLLQGHLTYHFQVYQEYLHVRQSMEQAVERNNLVLTKVIEVNNETLKAEISHTLQEERVELNLRINDLVTTVQANSNQMNAVSKGLQKTEARLNGVFQLHHGEMNKVVTSLEGNLKELSLYSHAIKEIIDQRASLLELPCKELPVSGSKLIKMVYPRGVNLRCSSGKSFGRWNNKPRPEHACTQGDTKPAKREGSSNVMCTPRDQIRQKIWRVTTTIICMRSTNGGCVKWGVLANDSAGLQDMARVFIYLVREDQRVRFVLRQHPPEVRERIDVFRESEILMMLKKADRE</sequence>
<evidence type="ECO:0000313" key="3">
    <source>
        <dbReference type="Proteomes" id="UP001153148"/>
    </source>
</evidence>
<name>A0ABN7NXN2_TIMPD</name>
<proteinExistence type="predicted"/>
<dbReference type="EMBL" id="CAJPIN010009967">
    <property type="protein sequence ID" value="CAG2059583.1"/>
    <property type="molecule type" value="Genomic_DNA"/>
</dbReference>
<organism evidence="2 3">
    <name type="scientific">Timema podura</name>
    <name type="common">Walking stick</name>
    <dbReference type="NCBI Taxonomy" id="61482"/>
    <lineage>
        <taxon>Eukaryota</taxon>
        <taxon>Metazoa</taxon>
        <taxon>Ecdysozoa</taxon>
        <taxon>Arthropoda</taxon>
        <taxon>Hexapoda</taxon>
        <taxon>Insecta</taxon>
        <taxon>Pterygota</taxon>
        <taxon>Neoptera</taxon>
        <taxon>Polyneoptera</taxon>
        <taxon>Phasmatodea</taxon>
        <taxon>Timematodea</taxon>
        <taxon>Timematoidea</taxon>
        <taxon>Timematidae</taxon>
        <taxon>Timema</taxon>
    </lineage>
</organism>
<reference evidence="2" key="1">
    <citation type="submission" date="2021-03" db="EMBL/GenBank/DDBJ databases">
        <authorList>
            <person name="Tran Van P."/>
        </authorList>
    </citation>
    <scope>NUCLEOTIDE SEQUENCE</scope>
</reference>
<gene>
    <name evidence="2" type="ORF">TPAB3V08_LOCUS6545</name>
</gene>
<keyword evidence="3" id="KW-1185">Reference proteome</keyword>